<dbReference type="InParanoid" id="A0A409YX52"/>
<comment type="caution">
    <text evidence="2">The sequence shown here is derived from an EMBL/GenBank/DDBJ whole genome shotgun (WGS) entry which is preliminary data.</text>
</comment>
<evidence type="ECO:0000313" key="2">
    <source>
        <dbReference type="EMBL" id="PPR07625.1"/>
    </source>
</evidence>
<gene>
    <name evidence="2" type="ORF">CVT24_004184</name>
</gene>
<evidence type="ECO:0000256" key="1">
    <source>
        <dbReference type="SAM" id="MobiDB-lite"/>
    </source>
</evidence>
<protein>
    <submittedName>
        <fullName evidence="2">Uncharacterized protein</fullName>
    </submittedName>
</protein>
<feature type="region of interest" description="Disordered" evidence="1">
    <location>
        <begin position="75"/>
        <end position="97"/>
    </location>
</feature>
<sequence length="285" mass="32412">MFNAWHPQWKWKVEDRGGRIMRKIKPLTKAKSFPSFIVQRRWSTMTWHVQSLNQRRQCQRDHHILTVSRLTPSPSLSLPLSNGSKSHSQQSHSRPHTVLAPLPNLRPISSAPPLPWLDTVQVKSTFNTNNVLLARTETNPIDGEERREGRGWIPLRHSVFQYTPSLVVTLHHWSWCGVKGLGWNVLRSHVDLLFPVCLALFKPTWLIWSSSKSPTASDTTLANAARSSDHHSTTTSACVTIKSAFQTRLRTSLYLPRNSTPSFLIQRPLTLPSTSHQFPSTDLSV</sequence>
<dbReference type="Proteomes" id="UP000284842">
    <property type="component" value="Unassembled WGS sequence"/>
</dbReference>
<organism evidence="2 3">
    <name type="scientific">Panaeolus cyanescens</name>
    <dbReference type="NCBI Taxonomy" id="181874"/>
    <lineage>
        <taxon>Eukaryota</taxon>
        <taxon>Fungi</taxon>
        <taxon>Dikarya</taxon>
        <taxon>Basidiomycota</taxon>
        <taxon>Agaricomycotina</taxon>
        <taxon>Agaricomycetes</taxon>
        <taxon>Agaricomycetidae</taxon>
        <taxon>Agaricales</taxon>
        <taxon>Agaricineae</taxon>
        <taxon>Galeropsidaceae</taxon>
        <taxon>Panaeolus</taxon>
    </lineage>
</organism>
<name>A0A409YX52_9AGAR</name>
<dbReference type="AlphaFoldDB" id="A0A409YX52"/>
<accession>A0A409YX52</accession>
<keyword evidence="3" id="KW-1185">Reference proteome</keyword>
<reference evidence="2 3" key="1">
    <citation type="journal article" date="2018" name="Evol. Lett.">
        <title>Horizontal gene cluster transfer increased hallucinogenic mushroom diversity.</title>
        <authorList>
            <person name="Reynolds H.T."/>
            <person name="Vijayakumar V."/>
            <person name="Gluck-Thaler E."/>
            <person name="Korotkin H.B."/>
            <person name="Matheny P.B."/>
            <person name="Slot J.C."/>
        </authorList>
    </citation>
    <scope>NUCLEOTIDE SEQUENCE [LARGE SCALE GENOMIC DNA]</scope>
    <source>
        <strain evidence="2 3">2629</strain>
    </source>
</reference>
<dbReference type="EMBL" id="NHTK01000394">
    <property type="protein sequence ID" value="PPR07625.1"/>
    <property type="molecule type" value="Genomic_DNA"/>
</dbReference>
<feature type="compositionally biased region" description="Polar residues" evidence="1">
    <location>
        <begin position="82"/>
        <end position="92"/>
    </location>
</feature>
<proteinExistence type="predicted"/>
<evidence type="ECO:0000313" key="3">
    <source>
        <dbReference type="Proteomes" id="UP000284842"/>
    </source>
</evidence>